<sequence>DQSISKEETWESLIKRIVNKYKGATTTIRDTLLRTNATPCHHRYNCGYIHV</sequence>
<organism evidence="1 2">
    <name type="scientific">Wuchereria bancrofti</name>
    <dbReference type="NCBI Taxonomy" id="6293"/>
    <lineage>
        <taxon>Eukaryota</taxon>
        <taxon>Metazoa</taxon>
        <taxon>Ecdysozoa</taxon>
        <taxon>Nematoda</taxon>
        <taxon>Chromadorea</taxon>
        <taxon>Rhabditida</taxon>
        <taxon>Spirurina</taxon>
        <taxon>Spiruromorpha</taxon>
        <taxon>Filarioidea</taxon>
        <taxon>Onchocercidae</taxon>
        <taxon>Wuchereria</taxon>
    </lineage>
</organism>
<proteinExistence type="predicted"/>
<evidence type="ECO:0000313" key="1">
    <source>
        <dbReference type="EMBL" id="EJW73248.1"/>
    </source>
</evidence>
<comment type="caution">
    <text evidence="1">The sequence shown here is derived from an EMBL/GenBank/DDBJ whole genome shotgun (WGS) entry which is preliminary data.</text>
</comment>
<accession>J9DUB3</accession>
<feature type="non-terminal residue" evidence="1">
    <location>
        <position position="1"/>
    </location>
</feature>
<evidence type="ECO:0000313" key="2">
    <source>
        <dbReference type="Proteomes" id="UP000004810"/>
    </source>
</evidence>
<gene>
    <name evidence="1" type="ORF">WUBG_15845</name>
</gene>
<reference evidence="2" key="1">
    <citation type="submission" date="2012-08" db="EMBL/GenBank/DDBJ databases">
        <title>The Genome Sequence of Wuchereria bancrofti.</title>
        <authorList>
            <person name="Nutman T.B."/>
            <person name="Fink D.L."/>
            <person name="Russ C."/>
            <person name="Young S."/>
            <person name="Zeng Q."/>
            <person name="Koehrsen M."/>
            <person name="Alvarado L."/>
            <person name="Berlin A."/>
            <person name="Chapman S.B."/>
            <person name="Chen Z."/>
            <person name="Freedman E."/>
            <person name="Gellesch M."/>
            <person name="Goldberg J."/>
            <person name="Griggs A."/>
            <person name="Gujja S."/>
            <person name="Heilman E.R."/>
            <person name="Heiman D."/>
            <person name="Hepburn T."/>
            <person name="Howarth C."/>
            <person name="Jen D."/>
            <person name="Larson L."/>
            <person name="Lewis B."/>
            <person name="Mehta T."/>
            <person name="Park D."/>
            <person name="Pearson M."/>
            <person name="Roberts A."/>
            <person name="Saif S."/>
            <person name="Shea T."/>
            <person name="Shenoy N."/>
            <person name="Sisk P."/>
            <person name="Stolte C."/>
            <person name="Sykes S."/>
            <person name="Walk T."/>
            <person name="White J."/>
            <person name="Yandava C."/>
            <person name="Haas B."/>
            <person name="Henn M.R."/>
            <person name="Nusbaum C."/>
            <person name="Birren B."/>
        </authorList>
    </citation>
    <scope>NUCLEOTIDE SEQUENCE [LARGE SCALE GENOMIC DNA]</scope>
    <source>
        <strain evidence="2">NA</strain>
    </source>
</reference>
<protein>
    <submittedName>
        <fullName evidence="1">Uncharacterized protein</fullName>
    </submittedName>
</protein>
<name>J9DUB3_WUCBA</name>
<dbReference type="AlphaFoldDB" id="J9DUB3"/>
<dbReference type="EMBL" id="ADBV01014427">
    <property type="protein sequence ID" value="EJW73248.1"/>
    <property type="molecule type" value="Genomic_DNA"/>
</dbReference>
<dbReference type="Proteomes" id="UP000004810">
    <property type="component" value="Unassembled WGS sequence"/>
</dbReference>